<dbReference type="EMBL" id="JASCZI010091388">
    <property type="protein sequence ID" value="MED6150150.1"/>
    <property type="molecule type" value="Genomic_DNA"/>
</dbReference>
<proteinExistence type="predicted"/>
<gene>
    <name evidence="2" type="ORF">PIB30_069584</name>
</gene>
<dbReference type="Proteomes" id="UP001341840">
    <property type="component" value="Unassembled WGS sequence"/>
</dbReference>
<comment type="caution">
    <text evidence="2">The sequence shown here is derived from an EMBL/GenBank/DDBJ whole genome shotgun (WGS) entry which is preliminary data.</text>
</comment>
<evidence type="ECO:0000313" key="3">
    <source>
        <dbReference type="Proteomes" id="UP001341840"/>
    </source>
</evidence>
<feature type="region of interest" description="Disordered" evidence="1">
    <location>
        <begin position="32"/>
        <end position="53"/>
    </location>
</feature>
<evidence type="ECO:0000313" key="2">
    <source>
        <dbReference type="EMBL" id="MED6150150.1"/>
    </source>
</evidence>
<name>A0ABU6TMY0_9FABA</name>
<protein>
    <submittedName>
        <fullName evidence="2">Uncharacterized protein</fullName>
    </submittedName>
</protein>
<accession>A0ABU6TMY0</accession>
<sequence length="111" mass="12240">MEHSGSLAANESVCSFEVGIFEIVKNVSHDKQLGSKGKEEGANPIEMVSKSDMKKRRSTPIVKIGPSVAVYGESVETEETSRVLILVWAVVAEFHTNIYNRVVTILEEIAY</sequence>
<organism evidence="2 3">
    <name type="scientific">Stylosanthes scabra</name>
    <dbReference type="NCBI Taxonomy" id="79078"/>
    <lineage>
        <taxon>Eukaryota</taxon>
        <taxon>Viridiplantae</taxon>
        <taxon>Streptophyta</taxon>
        <taxon>Embryophyta</taxon>
        <taxon>Tracheophyta</taxon>
        <taxon>Spermatophyta</taxon>
        <taxon>Magnoliopsida</taxon>
        <taxon>eudicotyledons</taxon>
        <taxon>Gunneridae</taxon>
        <taxon>Pentapetalae</taxon>
        <taxon>rosids</taxon>
        <taxon>fabids</taxon>
        <taxon>Fabales</taxon>
        <taxon>Fabaceae</taxon>
        <taxon>Papilionoideae</taxon>
        <taxon>50 kb inversion clade</taxon>
        <taxon>dalbergioids sensu lato</taxon>
        <taxon>Dalbergieae</taxon>
        <taxon>Pterocarpus clade</taxon>
        <taxon>Stylosanthes</taxon>
    </lineage>
</organism>
<evidence type="ECO:0000256" key="1">
    <source>
        <dbReference type="SAM" id="MobiDB-lite"/>
    </source>
</evidence>
<reference evidence="2 3" key="1">
    <citation type="journal article" date="2023" name="Plants (Basel)">
        <title>Bridging the Gap: Combining Genomics and Transcriptomics Approaches to Understand Stylosanthes scabra, an Orphan Legume from the Brazilian Caatinga.</title>
        <authorList>
            <person name="Ferreira-Neto J.R.C."/>
            <person name="da Silva M.D."/>
            <person name="Binneck E."/>
            <person name="de Melo N.F."/>
            <person name="da Silva R.H."/>
            <person name="de Melo A.L.T.M."/>
            <person name="Pandolfi V."/>
            <person name="Bustamante F.O."/>
            <person name="Brasileiro-Vidal A.C."/>
            <person name="Benko-Iseppon A.M."/>
        </authorList>
    </citation>
    <scope>NUCLEOTIDE SEQUENCE [LARGE SCALE GENOMIC DNA]</scope>
    <source>
        <tissue evidence="2">Leaves</tissue>
    </source>
</reference>
<keyword evidence="3" id="KW-1185">Reference proteome</keyword>
<feature type="compositionally biased region" description="Basic and acidic residues" evidence="1">
    <location>
        <begin position="32"/>
        <end position="41"/>
    </location>
</feature>